<accession>A0A6I2U8L8</accession>
<organism evidence="1 2">
    <name type="scientific">Anaerovibrio slackiae</name>
    <dbReference type="NCBI Taxonomy" id="2652309"/>
    <lineage>
        <taxon>Bacteria</taxon>
        <taxon>Bacillati</taxon>
        <taxon>Bacillota</taxon>
        <taxon>Negativicutes</taxon>
        <taxon>Selenomonadales</taxon>
        <taxon>Selenomonadaceae</taxon>
        <taxon>Anaerovibrio</taxon>
    </lineage>
</organism>
<dbReference type="PANTHER" id="PTHR12526">
    <property type="entry name" value="GLYCOSYLTRANSFERASE"/>
    <property type="match status" value="1"/>
</dbReference>
<name>A0A6I2U8L8_9FIRM</name>
<evidence type="ECO:0000313" key="2">
    <source>
        <dbReference type="Proteomes" id="UP000433181"/>
    </source>
</evidence>
<keyword evidence="1" id="KW-0808">Transferase</keyword>
<dbReference type="Pfam" id="PF13692">
    <property type="entry name" value="Glyco_trans_1_4"/>
    <property type="match status" value="1"/>
</dbReference>
<dbReference type="PANTHER" id="PTHR12526:SF630">
    <property type="entry name" value="GLYCOSYLTRANSFERASE"/>
    <property type="match status" value="1"/>
</dbReference>
<dbReference type="SUPFAM" id="SSF53756">
    <property type="entry name" value="UDP-Glycosyltransferase/glycogen phosphorylase"/>
    <property type="match status" value="1"/>
</dbReference>
<proteinExistence type="predicted"/>
<dbReference type="Proteomes" id="UP000433181">
    <property type="component" value="Unassembled WGS sequence"/>
</dbReference>
<evidence type="ECO:0000313" key="1">
    <source>
        <dbReference type="EMBL" id="MSU07853.1"/>
    </source>
</evidence>
<protein>
    <submittedName>
        <fullName evidence="1">Glycosyltransferase family 4 protein</fullName>
    </submittedName>
</protein>
<dbReference type="GO" id="GO:0016740">
    <property type="term" value="F:transferase activity"/>
    <property type="evidence" value="ECO:0007669"/>
    <property type="project" value="UniProtKB-KW"/>
</dbReference>
<dbReference type="CDD" id="cd03801">
    <property type="entry name" value="GT4_PimA-like"/>
    <property type="match status" value="1"/>
</dbReference>
<gene>
    <name evidence="1" type="ORF">FYJ84_02470</name>
</gene>
<dbReference type="AlphaFoldDB" id="A0A6I2U8L8"/>
<dbReference type="EMBL" id="VUNR01000003">
    <property type="protein sequence ID" value="MSU07853.1"/>
    <property type="molecule type" value="Genomic_DNA"/>
</dbReference>
<comment type="caution">
    <text evidence="1">The sequence shown here is derived from an EMBL/GenBank/DDBJ whole genome shotgun (WGS) entry which is preliminary data.</text>
</comment>
<keyword evidence="2" id="KW-1185">Reference proteome</keyword>
<dbReference type="Gene3D" id="3.40.50.2000">
    <property type="entry name" value="Glycogen Phosphorylase B"/>
    <property type="match status" value="2"/>
</dbReference>
<reference evidence="1 2" key="1">
    <citation type="submission" date="2019-08" db="EMBL/GenBank/DDBJ databases">
        <title>In-depth cultivation of the pig gut microbiome towards novel bacterial diversity and tailored functional studies.</title>
        <authorList>
            <person name="Wylensek D."/>
            <person name="Hitch T.C.A."/>
            <person name="Clavel T."/>
        </authorList>
    </citation>
    <scope>NUCLEOTIDE SEQUENCE [LARGE SCALE GENOMIC DNA]</scope>
    <source>
        <strain evidence="1 2">WCA-693-APC-5D-A</strain>
    </source>
</reference>
<sequence length="699" mass="78946">MRGEVNMAGVFAFAAGEGWDNQQITKNCGMLLYIFHKLYGDRAVMVGGRENVEYPALAEVPGVEMVCLSEPKLENSIAYIRQHSADIDLLILHGTFPFFYPLVDIYKQLRPDGKVYLETDANNHWVDRIPLTDELCYFLSQCDVVGASCRKIHRWLGAKWPHRIDYIPNGFYDFLGVYREPDFTQKEDLIITVGRLGTRQKRSEDLLEAFALVAEKYPSWQLALIGGQTEEFGVWIEAFLAEHPFLQGRVILPGMVKDKAVLYDWYRRAKIFALTSEWEGGTPNVIAEALYAGDYIVTSDIDGADDATDYGNCGMIYPCKDISALADCFRILFSSPDMLEKGCLNALEYGRRNFDYEKLARRLRHLLYGYDRLTLQLECDAKTVFLSEGGRRKATLLDVSDNCLNHSTCSILQDFDNDDYGTIAEPDSFIKSIAPLANKIFGGDYELHTVILLLMVLQKLLYVPAARDILYVGGQNGDEFCEAATELFGYLPSVTGRTMEKPSERPAKKMIVSEHDVFASPLPHFIGELLVLDMQELLKRHSSGTGSMDNDIDMDGVLANIFPAICMDSPCIVMCNQDYAKMVASYMRDVQIMDLYSGCVAVTGFAKGMLQQADDDFAVPPRERQRQLVRQKVDEVAGLFEGWLQQEREDRARDFVHVMQAVKDLNEFLQENRAAILAPGLFFEAASLLENLINMKLET</sequence>